<dbReference type="GO" id="GO:0099402">
    <property type="term" value="P:plant organ development"/>
    <property type="evidence" value="ECO:0007669"/>
    <property type="project" value="UniProtKB-ARBA"/>
</dbReference>
<dbReference type="GO" id="GO:0005634">
    <property type="term" value="C:nucleus"/>
    <property type="evidence" value="ECO:0007669"/>
    <property type="project" value="UniProtKB-SubCell"/>
</dbReference>
<feature type="region of interest" description="Disordered" evidence="6">
    <location>
        <begin position="154"/>
        <end position="174"/>
    </location>
</feature>
<dbReference type="OMA" id="PWHWGRG"/>
<feature type="region of interest" description="Disordered" evidence="6">
    <location>
        <begin position="295"/>
        <end position="383"/>
    </location>
</feature>
<feature type="region of interest" description="Disordered" evidence="6">
    <location>
        <begin position="241"/>
        <end position="266"/>
    </location>
</feature>
<gene>
    <name evidence="9" type="ORF">Ccrd_008360</name>
</gene>
<reference evidence="9 10" key="1">
    <citation type="journal article" date="2016" name="Sci. Rep.">
        <title>The genome sequence of the outbreeding globe artichoke constructed de novo incorporating a phase-aware low-pass sequencing strategy of F1 progeny.</title>
        <authorList>
            <person name="Scaglione D."/>
            <person name="Reyes-Chin-Wo S."/>
            <person name="Acquadro A."/>
            <person name="Froenicke L."/>
            <person name="Portis E."/>
            <person name="Beitel C."/>
            <person name="Tirone M."/>
            <person name="Mauro R."/>
            <person name="Lo Monaco A."/>
            <person name="Mauromicale G."/>
            <person name="Faccioli P."/>
            <person name="Cattivelli L."/>
            <person name="Rieseberg L."/>
            <person name="Michelmore R."/>
            <person name="Lanteri S."/>
        </authorList>
    </citation>
    <scope>NUCLEOTIDE SEQUENCE [LARGE SCALE GENOMIC DNA]</scope>
    <source>
        <strain evidence="9">2C</strain>
    </source>
</reference>
<evidence type="ECO:0000256" key="4">
    <source>
        <dbReference type="PROSITE-ProRule" id="PRU01002"/>
    </source>
</evidence>
<dbReference type="Proteomes" id="UP000243975">
    <property type="component" value="Unassembled WGS sequence"/>
</dbReference>
<keyword evidence="5" id="KW-0010">Activator</keyword>
<feature type="compositionally biased region" description="Polar residues" evidence="6">
    <location>
        <begin position="241"/>
        <end position="253"/>
    </location>
</feature>
<dbReference type="InterPro" id="IPR014977">
    <property type="entry name" value="WRC_dom"/>
</dbReference>
<name>A0A103XFB6_CYNCS</name>
<dbReference type="STRING" id="59895.A0A103XFB6"/>
<comment type="function">
    <text evidence="5">Transcription activator.</text>
</comment>
<dbReference type="PANTHER" id="PTHR31602:SF63">
    <property type="entry name" value="GROWTH-REGULATING FACTOR 3"/>
    <property type="match status" value="1"/>
</dbReference>
<keyword evidence="5" id="KW-0804">Transcription</keyword>
<organism evidence="9 10">
    <name type="scientific">Cynara cardunculus var. scolymus</name>
    <name type="common">Globe artichoke</name>
    <name type="synonym">Cynara scolymus</name>
    <dbReference type="NCBI Taxonomy" id="59895"/>
    <lineage>
        <taxon>Eukaryota</taxon>
        <taxon>Viridiplantae</taxon>
        <taxon>Streptophyta</taxon>
        <taxon>Embryophyta</taxon>
        <taxon>Tracheophyta</taxon>
        <taxon>Spermatophyta</taxon>
        <taxon>Magnoliopsida</taxon>
        <taxon>eudicotyledons</taxon>
        <taxon>Gunneridae</taxon>
        <taxon>Pentapetalae</taxon>
        <taxon>asterids</taxon>
        <taxon>campanulids</taxon>
        <taxon>Asterales</taxon>
        <taxon>Asteraceae</taxon>
        <taxon>Carduoideae</taxon>
        <taxon>Cardueae</taxon>
        <taxon>Carduinae</taxon>
        <taxon>Cynara</taxon>
    </lineage>
</organism>
<feature type="compositionally biased region" description="Basic and acidic residues" evidence="6">
    <location>
        <begin position="254"/>
        <end position="266"/>
    </location>
</feature>
<dbReference type="GO" id="GO:0005524">
    <property type="term" value="F:ATP binding"/>
    <property type="evidence" value="ECO:0007669"/>
    <property type="project" value="UniProtKB-UniRule"/>
</dbReference>
<keyword evidence="10" id="KW-1185">Reference proteome</keyword>
<dbReference type="InterPro" id="IPR014978">
    <property type="entry name" value="Gln-Leu-Gln_QLQ"/>
</dbReference>
<sequence length="383" mass="41358">MDFHLKQQWPADHHHLPSSSLALPLFSSEPTSSTSTKPSPTFPKEMMQGYFNMGQWQELEVQALIYRHMLTGSPIPHQLIHLLLNSNSTSNSSFYPLSNFPPLYQTGGGYWGRGGMDPEPGRCRRTDGKKWRCSKDVVGGHKYCERHIHRGRNRSRKPVEIPTPTTSTVGGGGGGDYGGGVVKKSNISSYAAATTTATATGSLCGAQPYTTAGGGSSDCGGGLSGHSSFFDQLHLNQRISKTTVDNKGSTYRSSENDNKSSDGRILRPFFDDWPRTVQQQEMLATSLSISVQGDTPSDFSLKLSTGNGGDMGRRGLESNEERERGRLNWGMQWGTHHGGSMGGPLAEALRSSSTSNSSSPTSVLHQLQRGSTTTTSGTSYVST</sequence>
<feature type="compositionally biased region" description="Basic and acidic residues" evidence="6">
    <location>
        <begin position="311"/>
        <end position="326"/>
    </location>
</feature>
<evidence type="ECO:0000313" key="9">
    <source>
        <dbReference type="EMBL" id="KVH89648.1"/>
    </source>
</evidence>
<dbReference type="InterPro" id="IPR031137">
    <property type="entry name" value="GRF"/>
</dbReference>
<evidence type="ECO:0000256" key="6">
    <source>
        <dbReference type="SAM" id="MobiDB-lite"/>
    </source>
</evidence>
<dbReference type="PROSITE" id="PS51666">
    <property type="entry name" value="QLQ"/>
    <property type="match status" value="1"/>
</dbReference>
<comment type="caution">
    <text evidence="9">The sequence shown here is derived from an EMBL/GenBank/DDBJ whole genome shotgun (WGS) entry which is preliminary data.</text>
</comment>
<protein>
    <recommendedName>
        <fullName evidence="5">Growth-regulating factor</fullName>
    </recommendedName>
</protein>
<evidence type="ECO:0000256" key="1">
    <source>
        <dbReference type="ARBA" id="ARBA00004123"/>
    </source>
</evidence>
<dbReference type="EMBL" id="LEKV01005186">
    <property type="protein sequence ID" value="KVH89648.1"/>
    <property type="molecule type" value="Genomic_DNA"/>
</dbReference>
<keyword evidence="3 4" id="KW-0539">Nucleus</keyword>
<dbReference type="GO" id="GO:0006351">
    <property type="term" value="P:DNA-templated transcription"/>
    <property type="evidence" value="ECO:0007669"/>
    <property type="project" value="UniProtKB-UniRule"/>
</dbReference>
<feature type="domain" description="WRC" evidence="8">
    <location>
        <begin position="117"/>
        <end position="161"/>
    </location>
</feature>
<comment type="domain">
    <text evidence="5">The QLQ domain and WRC domain may be involved in protein-protein interaction and DNA-binding, respectively.</text>
</comment>
<dbReference type="Pfam" id="PF08880">
    <property type="entry name" value="QLQ"/>
    <property type="match status" value="1"/>
</dbReference>
<feature type="compositionally biased region" description="Polar residues" evidence="6">
    <location>
        <begin position="295"/>
        <end position="305"/>
    </location>
</feature>
<dbReference type="GO" id="GO:0006355">
    <property type="term" value="P:regulation of DNA-templated transcription"/>
    <property type="evidence" value="ECO:0007669"/>
    <property type="project" value="InterPro"/>
</dbReference>
<feature type="compositionally biased region" description="Low complexity" evidence="6">
    <location>
        <begin position="351"/>
        <end position="362"/>
    </location>
</feature>
<comment type="subcellular location">
    <subcellularLocation>
        <location evidence="1 4 5">Nucleus</location>
    </subcellularLocation>
</comment>
<evidence type="ECO:0000259" key="8">
    <source>
        <dbReference type="PROSITE" id="PS51667"/>
    </source>
</evidence>
<evidence type="ECO:0000256" key="5">
    <source>
        <dbReference type="RuleBase" id="RU367127"/>
    </source>
</evidence>
<feature type="domain" description="QLQ" evidence="7">
    <location>
        <begin position="50"/>
        <end position="85"/>
    </location>
</feature>
<dbReference type="Gramene" id="KVH89648">
    <property type="protein sequence ID" value="KVH89648"/>
    <property type="gene ID" value="Ccrd_008360"/>
</dbReference>
<evidence type="ECO:0000256" key="2">
    <source>
        <dbReference type="ARBA" id="ARBA00008122"/>
    </source>
</evidence>
<feature type="compositionally biased region" description="Low complexity" evidence="6">
    <location>
        <begin position="371"/>
        <end position="383"/>
    </location>
</feature>
<evidence type="ECO:0000313" key="10">
    <source>
        <dbReference type="Proteomes" id="UP000243975"/>
    </source>
</evidence>
<feature type="short sequence motif" description="Bipartite nuclear localization signal" evidence="4">
    <location>
        <begin position="150"/>
        <end position="157"/>
    </location>
</feature>
<evidence type="ECO:0000259" key="7">
    <source>
        <dbReference type="PROSITE" id="PS51666"/>
    </source>
</evidence>
<evidence type="ECO:0000256" key="3">
    <source>
        <dbReference type="ARBA" id="ARBA00023242"/>
    </source>
</evidence>
<dbReference type="SMART" id="SM00951">
    <property type="entry name" value="QLQ"/>
    <property type="match status" value="1"/>
</dbReference>
<dbReference type="PROSITE" id="PS51667">
    <property type="entry name" value="WRC"/>
    <property type="match status" value="1"/>
</dbReference>
<dbReference type="Pfam" id="PF08879">
    <property type="entry name" value="WRC"/>
    <property type="match status" value="1"/>
</dbReference>
<keyword evidence="5" id="KW-0805">Transcription regulation</keyword>
<feature type="short sequence motif" description="Bipartite nuclear localization signal" evidence="4">
    <location>
        <begin position="122"/>
        <end position="132"/>
    </location>
</feature>
<proteinExistence type="inferred from homology"/>
<dbReference type="PANTHER" id="PTHR31602">
    <property type="entry name" value="GROWTH-REGULATING FACTOR 5"/>
    <property type="match status" value="1"/>
</dbReference>
<comment type="similarity">
    <text evidence="2 5">Belongs to the GRF family.</text>
</comment>
<dbReference type="AlphaFoldDB" id="A0A103XFB6"/>
<accession>A0A103XFB6</accession>